<dbReference type="Gene3D" id="3.30.43.10">
    <property type="entry name" value="Uridine Diphospho-n-acetylenolpyruvylglucosamine Reductase, domain 2"/>
    <property type="match status" value="1"/>
</dbReference>
<dbReference type="EMBL" id="JAACJO010000001">
    <property type="protein sequence ID" value="KAF5364309.1"/>
    <property type="molecule type" value="Genomic_DNA"/>
</dbReference>
<dbReference type="SUPFAM" id="SSF55103">
    <property type="entry name" value="FAD-linked oxidases, C-terminal domain"/>
    <property type="match status" value="1"/>
</dbReference>
<evidence type="ECO:0000313" key="7">
    <source>
        <dbReference type="EMBL" id="KAF5364309.1"/>
    </source>
</evidence>
<comment type="cofactor">
    <cofactor evidence="1">
        <name>FAD</name>
        <dbReference type="ChEBI" id="CHEBI:57692"/>
    </cofactor>
</comment>
<evidence type="ECO:0000256" key="2">
    <source>
        <dbReference type="ARBA" id="ARBA00005466"/>
    </source>
</evidence>
<protein>
    <recommendedName>
        <fullName evidence="6">FAD-binding PCMH-type domain-containing protein</fullName>
    </recommendedName>
</protein>
<evidence type="ECO:0000256" key="1">
    <source>
        <dbReference type="ARBA" id="ARBA00001974"/>
    </source>
</evidence>
<dbReference type="Proteomes" id="UP000559027">
    <property type="component" value="Unassembled WGS sequence"/>
</dbReference>
<dbReference type="PANTHER" id="PTHR42973">
    <property type="entry name" value="BINDING OXIDOREDUCTASE, PUTATIVE (AFU_ORTHOLOGUE AFUA_1G17690)-RELATED"/>
    <property type="match status" value="1"/>
</dbReference>
<dbReference type="SUPFAM" id="SSF56176">
    <property type="entry name" value="FAD-binding/transporter-associated domain-like"/>
    <property type="match status" value="1"/>
</dbReference>
<evidence type="ECO:0000259" key="6">
    <source>
        <dbReference type="PROSITE" id="PS51387"/>
    </source>
</evidence>
<dbReference type="Pfam" id="PF08031">
    <property type="entry name" value="BBE"/>
    <property type="match status" value="1"/>
</dbReference>
<dbReference type="InterPro" id="IPR016169">
    <property type="entry name" value="FAD-bd_PCMH_sub2"/>
</dbReference>
<dbReference type="InterPro" id="IPR016164">
    <property type="entry name" value="FAD-linked_Oxase-like_C"/>
</dbReference>
<keyword evidence="5" id="KW-0560">Oxidoreductase</keyword>
<sequence>MTTILDLVKRVKGDVITPENPDYAKSVSRWACSAEKKAAAVVFVKDESDIAESLSFARDNSLPVAVRGGGHNPTGASSVEAGVVIDLSRYFHGVHVDPEKKLAYVGGGAVWNTVDKAAIEHGLATVGGTVSHTGVGGLVLGGGFGWLSGEHGLAVDNLVQVTLVSADGVVHTANEAENPDLFFGVRGGGCNFGVVTEFVLALHSQRRTVFAGPVIFSGDKLKIIIEAAKDWYSTASAKEGIALMTTCDAEGKPIIVCNLFFNGSEQDGRRVYQKIFNIEPLADLTQDMPYEAVNTLQDNRIDYGSGIYWKGVAYEGPNYESMAKAHEAIVRAVKSGGVLANAIYEWIPLQKINAVPLNATAFCRRPNPNCLIIISWHRDANSEGKVDQARDFAYDIAECVVGGLSALKDVKSQAYSNYDPEGVAGGKDEVKDKARVLFGDNYETLQGIKRKFDPENVFNRWFAITPA</sequence>
<dbReference type="InterPro" id="IPR016167">
    <property type="entry name" value="FAD-bd_PCMH_sub1"/>
</dbReference>
<evidence type="ECO:0000256" key="3">
    <source>
        <dbReference type="ARBA" id="ARBA00022630"/>
    </source>
</evidence>
<dbReference type="InterPro" id="IPR006094">
    <property type="entry name" value="Oxid_FAD_bind_N"/>
</dbReference>
<name>A0A8H5GFX7_9AGAR</name>
<evidence type="ECO:0000256" key="4">
    <source>
        <dbReference type="ARBA" id="ARBA00022827"/>
    </source>
</evidence>
<dbReference type="Gene3D" id="3.30.465.10">
    <property type="match status" value="1"/>
</dbReference>
<evidence type="ECO:0000313" key="8">
    <source>
        <dbReference type="Proteomes" id="UP000559027"/>
    </source>
</evidence>
<dbReference type="PROSITE" id="PS51387">
    <property type="entry name" value="FAD_PCMH"/>
    <property type="match status" value="1"/>
</dbReference>
<dbReference type="AlphaFoldDB" id="A0A8H5GFX7"/>
<dbReference type="InterPro" id="IPR036318">
    <property type="entry name" value="FAD-bd_PCMH-like_sf"/>
</dbReference>
<accession>A0A8H5GFX7</accession>
<dbReference type="InterPro" id="IPR050416">
    <property type="entry name" value="FAD-linked_Oxidoreductase"/>
</dbReference>
<dbReference type="GO" id="GO:0071949">
    <property type="term" value="F:FAD binding"/>
    <property type="evidence" value="ECO:0007669"/>
    <property type="project" value="InterPro"/>
</dbReference>
<dbReference type="InterPro" id="IPR012951">
    <property type="entry name" value="BBE"/>
</dbReference>
<comment type="similarity">
    <text evidence="2">Belongs to the oxygen-dependent FAD-linked oxidoreductase family.</text>
</comment>
<dbReference type="OrthoDB" id="415825at2759"/>
<evidence type="ECO:0000256" key="5">
    <source>
        <dbReference type="ARBA" id="ARBA00023002"/>
    </source>
</evidence>
<gene>
    <name evidence="7" type="ORF">D9756_000778</name>
</gene>
<reference evidence="7 8" key="1">
    <citation type="journal article" date="2020" name="ISME J.">
        <title>Uncovering the hidden diversity of litter-decomposition mechanisms in mushroom-forming fungi.</title>
        <authorList>
            <person name="Floudas D."/>
            <person name="Bentzer J."/>
            <person name="Ahren D."/>
            <person name="Johansson T."/>
            <person name="Persson P."/>
            <person name="Tunlid A."/>
        </authorList>
    </citation>
    <scope>NUCLEOTIDE SEQUENCE [LARGE SCALE GENOMIC DNA]</scope>
    <source>
        <strain evidence="7 8">CBS 146.42</strain>
    </source>
</reference>
<keyword evidence="3" id="KW-0285">Flavoprotein</keyword>
<feature type="domain" description="FAD-binding PCMH-type" evidence="6">
    <location>
        <begin position="34"/>
        <end position="205"/>
    </location>
</feature>
<keyword evidence="4" id="KW-0274">FAD</keyword>
<dbReference type="InterPro" id="IPR016166">
    <property type="entry name" value="FAD-bd_PCMH"/>
</dbReference>
<keyword evidence="8" id="KW-1185">Reference proteome</keyword>
<dbReference type="Gene3D" id="3.40.462.20">
    <property type="match status" value="1"/>
</dbReference>
<dbReference type="PANTHER" id="PTHR42973:SF39">
    <property type="entry name" value="FAD-BINDING PCMH-TYPE DOMAIN-CONTAINING PROTEIN"/>
    <property type="match status" value="1"/>
</dbReference>
<dbReference type="GO" id="GO:0016491">
    <property type="term" value="F:oxidoreductase activity"/>
    <property type="evidence" value="ECO:0007669"/>
    <property type="project" value="UniProtKB-KW"/>
</dbReference>
<organism evidence="7 8">
    <name type="scientific">Leucocoprinus leucothites</name>
    <dbReference type="NCBI Taxonomy" id="201217"/>
    <lineage>
        <taxon>Eukaryota</taxon>
        <taxon>Fungi</taxon>
        <taxon>Dikarya</taxon>
        <taxon>Basidiomycota</taxon>
        <taxon>Agaricomycotina</taxon>
        <taxon>Agaricomycetes</taxon>
        <taxon>Agaricomycetidae</taxon>
        <taxon>Agaricales</taxon>
        <taxon>Agaricineae</taxon>
        <taxon>Agaricaceae</taxon>
        <taxon>Leucocoprinus</taxon>
    </lineage>
</organism>
<comment type="caution">
    <text evidence="7">The sequence shown here is derived from an EMBL/GenBank/DDBJ whole genome shotgun (WGS) entry which is preliminary data.</text>
</comment>
<proteinExistence type="inferred from homology"/>
<dbReference type="Pfam" id="PF01565">
    <property type="entry name" value="FAD_binding_4"/>
    <property type="match status" value="1"/>
</dbReference>